<keyword evidence="12" id="KW-1185">Reference proteome</keyword>
<sequence length="552" mass="62343">MSHDDSQDASLHEPATSHAGNLLPSSLPWTVLEVQTILLAVITNACLLLYVWVEHSQRRSLMNRLPPGPTGLPFIGSLLELRGNAIQRLREIAIKYGPIFTIKLGMIRMFILSEVDIIHEALVINGAVFNDRPAFLGIMSGSGSKKGMVALESGPFHRYQRLFTREIMRALGIGCVKGEKHFTKSLTELCQHLTESTGRPLDARTTLSSFVFYSFSVFFFGNASDNNQALIKLRDSPTELLHQNPAFILASNILPKHFVEQLMPNKKKLTDSFLEIFQGRRQQQQLKDDTWSTDTSLDSFLDGILAIQKQYMNKNNSSSSSVHDAGNQGDGNHSNVMDKAAAALAPDEHYMQMFFDFFTVGAETSLVELLWVLQMVMLYPEWQRRIQEELDQVVGTEDAPSLLHKRRLHATMATISEVYRFRPVAALGAPHRVTQDMFLRGYFIPEGSYILTNIYAAHHDSKLWKEPDTFDPGRFLDAGGKFKIPNRMVTFSAGQRSCPGEMWTRSLIFLYITTILQKFTLRFPDNEDRPDVMGEPGINYSPCEFKICAVPR</sequence>
<dbReference type="SUPFAM" id="SSF48264">
    <property type="entry name" value="Cytochrome P450"/>
    <property type="match status" value="1"/>
</dbReference>
<feature type="region of interest" description="Disordered" evidence="9">
    <location>
        <begin position="315"/>
        <end position="334"/>
    </location>
</feature>
<evidence type="ECO:0000256" key="10">
    <source>
        <dbReference type="SAM" id="Phobius"/>
    </source>
</evidence>
<comment type="similarity">
    <text evidence="1 8">Belongs to the cytochrome P450 family.</text>
</comment>
<dbReference type="PROSITE" id="PS00086">
    <property type="entry name" value="CYTOCHROME_P450"/>
    <property type="match status" value="1"/>
</dbReference>
<dbReference type="Proteomes" id="UP000887568">
    <property type="component" value="Unplaced"/>
</dbReference>
<evidence type="ECO:0000256" key="2">
    <source>
        <dbReference type="ARBA" id="ARBA00022617"/>
    </source>
</evidence>
<keyword evidence="6 8" id="KW-0503">Monooxygenase</keyword>
<protein>
    <recommendedName>
        <fullName evidence="13">Cytochrome P450</fullName>
    </recommendedName>
</protein>
<dbReference type="RefSeq" id="XP_038048807.1">
    <property type="nucleotide sequence ID" value="XM_038192879.1"/>
</dbReference>
<evidence type="ECO:0000256" key="1">
    <source>
        <dbReference type="ARBA" id="ARBA00010617"/>
    </source>
</evidence>
<name>A0A913ZAL5_PATMI</name>
<proteinExistence type="inferred from homology"/>
<evidence type="ECO:0000256" key="7">
    <source>
        <dbReference type="PIRSR" id="PIRSR602401-1"/>
    </source>
</evidence>
<keyword evidence="4 8" id="KW-0560">Oxidoreductase</keyword>
<dbReference type="PRINTS" id="PR00463">
    <property type="entry name" value="EP450I"/>
</dbReference>
<dbReference type="GO" id="GO:0020037">
    <property type="term" value="F:heme binding"/>
    <property type="evidence" value="ECO:0007669"/>
    <property type="project" value="InterPro"/>
</dbReference>
<dbReference type="GO" id="GO:0042448">
    <property type="term" value="P:progesterone metabolic process"/>
    <property type="evidence" value="ECO:0007669"/>
    <property type="project" value="TreeGrafter"/>
</dbReference>
<keyword evidence="3 7" id="KW-0479">Metal-binding</keyword>
<organism evidence="11 12">
    <name type="scientific">Patiria miniata</name>
    <name type="common">Bat star</name>
    <name type="synonym">Asterina miniata</name>
    <dbReference type="NCBI Taxonomy" id="46514"/>
    <lineage>
        <taxon>Eukaryota</taxon>
        <taxon>Metazoa</taxon>
        <taxon>Echinodermata</taxon>
        <taxon>Eleutherozoa</taxon>
        <taxon>Asterozoa</taxon>
        <taxon>Asteroidea</taxon>
        <taxon>Valvatacea</taxon>
        <taxon>Valvatida</taxon>
        <taxon>Asterinidae</taxon>
        <taxon>Patiria</taxon>
    </lineage>
</organism>
<evidence type="ECO:0000256" key="5">
    <source>
        <dbReference type="ARBA" id="ARBA00023004"/>
    </source>
</evidence>
<keyword evidence="10" id="KW-0812">Transmembrane</keyword>
<comment type="cofactor">
    <cofactor evidence="7">
        <name>heme</name>
        <dbReference type="ChEBI" id="CHEBI:30413"/>
    </cofactor>
</comment>
<evidence type="ECO:0000313" key="12">
    <source>
        <dbReference type="Proteomes" id="UP000887568"/>
    </source>
</evidence>
<dbReference type="GO" id="GO:0042446">
    <property type="term" value="P:hormone biosynthetic process"/>
    <property type="evidence" value="ECO:0007669"/>
    <property type="project" value="TreeGrafter"/>
</dbReference>
<accession>A0A913ZAL5</accession>
<keyword evidence="5 7" id="KW-0408">Iron</keyword>
<evidence type="ECO:0000256" key="6">
    <source>
        <dbReference type="ARBA" id="ARBA00023033"/>
    </source>
</evidence>
<dbReference type="PRINTS" id="PR00385">
    <property type="entry name" value="P450"/>
</dbReference>
<evidence type="ECO:0000256" key="8">
    <source>
        <dbReference type="RuleBase" id="RU000461"/>
    </source>
</evidence>
<dbReference type="GO" id="GO:0004508">
    <property type="term" value="F:steroid 17-alpha-monooxygenase activity"/>
    <property type="evidence" value="ECO:0007669"/>
    <property type="project" value="TreeGrafter"/>
</dbReference>
<dbReference type="InterPro" id="IPR001128">
    <property type="entry name" value="Cyt_P450"/>
</dbReference>
<evidence type="ECO:0008006" key="13">
    <source>
        <dbReference type="Google" id="ProtNLM"/>
    </source>
</evidence>
<dbReference type="OrthoDB" id="3945418at2759"/>
<dbReference type="Pfam" id="PF00067">
    <property type="entry name" value="p450"/>
    <property type="match status" value="1"/>
</dbReference>
<dbReference type="InterPro" id="IPR017972">
    <property type="entry name" value="Cyt_P450_CS"/>
</dbReference>
<keyword evidence="10" id="KW-1133">Transmembrane helix</keyword>
<evidence type="ECO:0000256" key="9">
    <source>
        <dbReference type="SAM" id="MobiDB-lite"/>
    </source>
</evidence>
<dbReference type="Gene3D" id="1.10.630.10">
    <property type="entry name" value="Cytochrome P450"/>
    <property type="match status" value="1"/>
</dbReference>
<reference evidence="11" key="1">
    <citation type="submission" date="2022-11" db="UniProtKB">
        <authorList>
            <consortium name="EnsemblMetazoa"/>
        </authorList>
    </citation>
    <scope>IDENTIFICATION</scope>
</reference>
<keyword evidence="2 7" id="KW-0349">Heme</keyword>
<dbReference type="PANTHER" id="PTHR24289">
    <property type="entry name" value="STEROID 17-ALPHA-HYDROXYLASE/17,20 LYASE"/>
    <property type="match status" value="1"/>
</dbReference>
<dbReference type="InterPro" id="IPR036396">
    <property type="entry name" value="Cyt_P450_sf"/>
</dbReference>
<dbReference type="PANTHER" id="PTHR24289:SF1">
    <property type="entry name" value="STEROID 17-ALPHA-HYDROXYLASE_17,20 LYASE"/>
    <property type="match status" value="1"/>
</dbReference>
<dbReference type="InterPro" id="IPR002401">
    <property type="entry name" value="Cyt_P450_E_grp-I"/>
</dbReference>
<evidence type="ECO:0000256" key="4">
    <source>
        <dbReference type="ARBA" id="ARBA00023002"/>
    </source>
</evidence>
<dbReference type="GO" id="GO:0005506">
    <property type="term" value="F:iron ion binding"/>
    <property type="evidence" value="ECO:0007669"/>
    <property type="project" value="InterPro"/>
</dbReference>
<evidence type="ECO:0000313" key="11">
    <source>
        <dbReference type="EnsemblMetazoa" id="XP_038048807.1"/>
    </source>
</evidence>
<dbReference type="GeneID" id="119722652"/>
<evidence type="ECO:0000256" key="3">
    <source>
        <dbReference type="ARBA" id="ARBA00022723"/>
    </source>
</evidence>
<feature type="transmembrane region" description="Helical" evidence="10">
    <location>
        <begin position="34"/>
        <end position="53"/>
    </location>
</feature>
<dbReference type="OMA" id="SWGLHMV"/>
<keyword evidence="10" id="KW-0472">Membrane</keyword>
<feature type="binding site" description="axial binding residue" evidence="7">
    <location>
        <position position="498"/>
    </location>
    <ligand>
        <name>heme</name>
        <dbReference type="ChEBI" id="CHEBI:30413"/>
    </ligand>
    <ligandPart>
        <name>Fe</name>
        <dbReference type="ChEBI" id="CHEBI:18248"/>
    </ligandPart>
</feature>
<dbReference type="EnsemblMetazoa" id="XM_038192879.1">
    <property type="protein sequence ID" value="XP_038048807.1"/>
    <property type="gene ID" value="LOC119722652"/>
</dbReference>
<dbReference type="AlphaFoldDB" id="A0A913ZAL5"/>